<keyword evidence="4" id="KW-1185">Reference proteome</keyword>
<reference evidence="3" key="1">
    <citation type="journal article" date="2020" name="bioRxiv">
        <title>Comparative genomics of Chlamydomonas.</title>
        <authorList>
            <person name="Craig R.J."/>
            <person name="Hasan A.R."/>
            <person name="Ness R.W."/>
            <person name="Keightley P.D."/>
        </authorList>
    </citation>
    <scope>NUCLEOTIDE SEQUENCE</scope>
    <source>
        <strain evidence="3">CCAP 11/173</strain>
    </source>
</reference>
<dbReference type="PROSITE" id="PS50222">
    <property type="entry name" value="EF_HAND_2"/>
    <property type="match status" value="2"/>
</dbReference>
<dbReference type="EMBL" id="JAEHOD010000018">
    <property type="protein sequence ID" value="KAG2448305.1"/>
    <property type="molecule type" value="Genomic_DNA"/>
</dbReference>
<evidence type="ECO:0000313" key="3">
    <source>
        <dbReference type="EMBL" id="KAG2448305.1"/>
    </source>
</evidence>
<dbReference type="PROSITE" id="PS00018">
    <property type="entry name" value="EF_HAND_1"/>
    <property type="match status" value="1"/>
</dbReference>
<sequence>MQQASSVMAAALRRGLFASQHAAVGQQLAGFASSASTVPDWASKLPAEWQTAAKPGSSFRRKMKVHFNMCDYDKDGLVRWNDIDQITQNYAKIRNLKPGSAEWRKCQDGHEFVFTKFWSDTGDLNGKSSEEQLVRNIVTAAANAPWKSVEEFANMTPVKICFDLVDADGDGFITAKEFKEFWDAHQLKPTEMKQVFSELDTDKDGKISRQEYYEAFYNWLNTPHCDPGHKATPNIWGLVPAK</sequence>
<organism evidence="3 4">
    <name type="scientific">Chlamydomonas schloesseri</name>
    <dbReference type="NCBI Taxonomy" id="2026947"/>
    <lineage>
        <taxon>Eukaryota</taxon>
        <taxon>Viridiplantae</taxon>
        <taxon>Chlorophyta</taxon>
        <taxon>core chlorophytes</taxon>
        <taxon>Chlorophyceae</taxon>
        <taxon>CS clade</taxon>
        <taxon>Chlamydomonadales</taxon>
        <taxon>Chlamydomonadaceae</taxon>
        <taxon>Chlamydomonas</taxon>
    </lineage>
</organism>
<dbReference type="Gene3D" id="1.10.238.10">
    <property type="entry name" value="EF-hand"/>
    <property type="match status" value="1"/>
</dbReference>
<accession>A0A835WK43</accession>
<proteinExistence type="predicted"/>
<gene>
    <name evidence="3" type="ORF">HYH02_006889</name>
</gene>
<dbReference type="SUPFAM" id="SSF47473">
    <property type="entry name" value="EF-hand"/>
    <property type="match status" value="1"/>
</dbReference>
<feature type="domain" description="EF-hand" evidence="2">
    <location>
        <begin position="153"/>
        <end position="181"/>
    </location>
</feature>
<evidence type="ECO:0000313" key="4">
    <source>
        <dbReference type="Proteomes" id="UP000613740"/>
    </source>
</evidence>
<dbReference type="SMART" id="SM00054">
    <property type="entry name" value="EFh"/>
    <property type="match status" value="2"/>
</dbReference>
<name>A0A835WK43_9CHLO</name>
<keyword evidence="1" id="KW-0106">Calcium</keyword>
<feature type="domain" description="EF-hand" evidence="2">
    <location>
        <begin position="187"/>
        <end position="222"/>
    </location>
</feature>
<dbReference type="OrthoDB" id="26525at2759"/>
<dbReference type="InterPro" id="IPR018247">
    <property type="entry name" value="EF_Hand_1_Ca_BS"/>
</dbReference>
<dbReference type="InterPro" id="IPR002048">
    <property type="entry name" value="EF_hand_dom"/>
</dbReference>
<dbReference type="Pfam" id="PF13499">
    <property type="entry name" value="EF-hand_7"/>
    <property type="match status" value="1"/>
</dbReference>
<comment type="caution">
    <text evidence="3">The sequence shown here is derived from an EMBL/GenBank/DDBJ whole genome shotgun (WGS) entry which is preliminary data.</text>
</comment>
<dbReference type="GO" id="GO:0005509">
    <property type="term" value="F:calcium ion binding"/>
    <property type="evidence" value="ECO:0007669"/>
    <property type="project" value="InterPro"/>
</dbReference>
<dbReference type="InterPro" id="IPR011992">
    <property type="entry name" value="EF-hand-dom_pair"/>
</dbReference>
<dbReference type="Proteomes" id="UP000613740">
    <property type="component" value="Unassembled WGS sequence"/>
</dbReference>
<evidence type="ECO:0000259" key="2">
    <source>
        <dbReference type="PROSITE" id="PS50222"/>
    </source>
</evidence>
<evidence type="ECO:0000256" key="1">
    <source>
        <dbReference type="ARBA" id="ARBA00022837"/>
    </source>
</evidence>
<dbReference type="AlphaFoldDB" id="A0A835WK43"/>
<dbReference type="CDD" id="cd00051">
    <property type="entry name" value="EFh"/>
    <property type="match status" value="1"/>
</dbReference>
<protein>
    <recommendedName>
        <fullName evidence="2">EF-hand domain-containing protein</fullName>
    </recommendedName>
</protein>